<reference evidence="4 5" key="1">
    <citation type="journal article" date="2023" name="Chemosphere">
        <title>Whole genome analysis of Flavobacterium aziz-sancarii sp. nov., isolated from Ardley Island (Antarctica), revealed a rich resistome and bioremediation potential.</title>
        <authorList>
            <person name="Otur C."/>
            <person name="Okay S."/>
            <person name="Kurt-Kizildogan A."/>
        </authorList>
    </citation>
    <scope>NUCLEOTIDE SEQUENCE [LARGE SCALE GENOMIC DNA]</scope>
    <source>
        <strain evidence="4 5">AC</strain>
    </source>
</reference>
<dbReference type="InterPro" id="IPR028081">
    <property type="entry name" value="Leu-bd"/>
</dbReference>
<dbReference type="EMBL" id="JAMZNK010000016">
    <property type="protein sequence ID" value="MDA6070251.1"/>
    <property type="molecule type" value="Genomic_DNA"/>
</dbReference>
<dbReference type="Pfam" id="PF13458">
    <property type="entry name" value="Peripla_BP_6"/>
    <property type="match status" value="1"/>
</dbReference>
<feature type="domain" description="Leucine-binding protein" evidence="3">
    <location>
        <begin position="46"/>
        <end position="334"/>
    </location>
</feature>
<gene>
    <name evidence="4" type="ORF">NJT12_11540</name>
</gene>
<dbReference type="RefSeq" id="WP_271336065.1">
    <property type="nucleotide sequence ID" value="NZ_JAMZNK010000016.1"/>
</dbReference>
<evidence type="ECO:0000256" key="2">
    <source>
        <dbReference type="ARBA" id="ARBA00022729"/>
    </source>
</evidence>
<organism evidence="4 5">
    <name type="scientific">Flavobacterium azizsancarii</name>
    <dbReference type="NCBI Taxonomy" id="2961580"/>
    <lineage>
        <taxon>Bacteria</taxon>
        <taxon>Pseudomonadati</taxon>
        <taxon>Bacteroidota</taxon>
        <taxon>Flavobacteriia</taxon>
        <taxon>Flavobacteriales</taxon>
        <taxon>Flavobacteriaceae</taxon>
        <taxon>Flavobacterium</taxon>
    </lineage>
</organism>
<dbReference type="PANTHER" id="PTHR30483">
    <property type="entry name" value="LEUCINE-SPECIFIC-BINDING PROTEIN"/>
    <property type="match status" value="1"/>
</dbReference>
<proteinExistence type="inferred from homology"/>
<dbReference type="Proteomes" id="UP001212170">
    <property type="component" value="Unassembled WGS sequence"/>
</dbReference>
<comment type="similarity">
    <text evidence="1">Belongs to the leucine-binding protein family.</text>
</comment>
<dbReference type="SUPFAM" id="SSF53822">
    <property type="entry name" value="Periplasmic binding protein-like I"/>
    <property type="match status" value="1"/>
</dbReference>
<protein>
    <submittedName>
        <fullName evidence="4">ABC transporter substrate-binding protein</fullName>
    </submittedName>
</protein>
<name>A0ABT4WCH4_9FLAO</name>
<keyword evidence="5" id="KW-1185">Reference proteome</keyword>
<dbReference type="InterPro" id="IPR028082">
    <property type="entry name" value="Peripla_BP_I"/>
</dbReference>
<dbReference type="Gene3D" id="3.40.50.2300">
    <property type="match status" value="2"/>
</dbReference>
<accession>A0ABT4WCH4</accession>
<sequence length="379" mass="43617">MANTIKIGILIPKSRQYPTLDRDFMRGLKLNNLNVKFFVESIGIGADEKMIIEKIQKLNFQEDVSIIIGFFGHHNIAEVYNYASNNDILLLAAEIGATMPYETQTYKGVYINSFGLAESCYHLGNYLKTKNYQKIVSSTSFYDSGYGMLSAIEYGFKEKNLFSGHYITPFVPRENESAHMDQFINTHEPDAVFAFYSGLYSEENANFVNQNKITQKYPFYVTPFFINDTILQEYKNTQYELYVVSSWMQNDTDTTNFTNEYKDKYSENPSLFSILGYENGLILKNILLNTDNNLQINSLIEEIKKLEIAGPRGNIEFDKDTNTTLFNHHIYQLNFDSANSNINFKKIQTFVNDGHFTKAITSFTKPDQVGGWQNAYLCH</sequence>
<dbReference type="PANTHER" id="PTHR30483:SF6">
    <property type="entry name" value="PERIPLASMIC BINDING PROTEIN OF ABC TRANSPORTER FOR NATURAL AMINO ACIDS"/>
    <property type="match status" value="1"/>
</dbReference>
<evidence type="ECO:0000256" key="1">
    <source>
        <dbReference type="ARBA" id="ARBA00010062"/>
    </source>
</evidence>
<evidence type="ECO:0000313" key="5">
    <source>
        <dbReference type="Proteomes" id="UP001212170"/>
    </source>
</evidence>
<evidence type="ECO:0000313" key="4">
    <source>
        <dbReference type="EMBL" id="MDA6070251.1"/>
    </source>
</evidence>
<evidence type="ECO:0000259" key="3">
    <source>
        <dbReference type="Pfam" id="PF13458"/>
    </source>
</evidence>
<dbReference type="InterPro" id="IPR051010">
    <property type="entry name" value="BCAA_transport"/>
</dbReference>
<comment type="caution">
    <text evidence="4">The sequence shown here is derived from an EMBL/GenBank/DDBJ whole genome shotgun (WGS) entry which is preliminary data.</text>
</comment>
<keyword evidence="2" id="KW-0732">Signal</keyword>